<dbReference type="EMBL" id="JBHMDO010000055">
    <property type="protein sequence ID" value="MFB9331061.1"/>
    <property type="molecule type" value="Genomic_DNA"/>
</dbReference>
<evidence type="ECO:0000313" key="2">
    <source>
        <dbReference type="Proteomes" id="UP001589747"/>
    </source>
</evidence>
<dbReference type="Proteomes" id="UP001589747">
    <property type="component" value="Unassembled WGS sequence"/>
</dbReference>
<accession>A0ABV5L2R1</accession>
<dbReference type="RefSeq" id="WP_377503036.1">
    <property type="nucleotide sequence ID" value="NZ_JBHMDO010000055.1"/>
</dbReference>
<organism evidence="1 2">
    <name type="scientific">Paenibacillus aurantiacus</name>
    <dbReference type="NCBI Taxonomy" id="1936118"/>
    <lineage>
        <taxon>Bacteria</taxon>
        <taxon>Bacillati</taxon>
        <taxon>Bacillota</taxon>
        <taxon>Bacilli</taxon>
        <taxon>Bacillales</taxon>
        <taxon>Paenibacillaceae</taxon>
        <taxon>Paenibacillus</taxon>
    </lineage>
</organism>
<keyword evidence="2" id="KW-1185">Reference proteome</keyword>
<name>A0ABV5L2R1_9BACL</name>
<sequence>MMTFESEYRRQAIQALRDGRPEVKAELAAEADRYIRAFAGLFSRLHAVTAPFLGPSNRPTR</sequence>
<proteinExistence type="predicted"/>
<protein>
    <submittedName>
        <fullName evidence="1">Uncharacterized protein</fullName>
    </submittedName>
</protein>
<comment type="caution">
    <text evidence="1">The sequence shown here is derived from an EMBL/GenBank/DDBJ whole genome shotgun (WGS) entry which is preliminary data.</text>
</comment>
<reference evidence="1 2" key="1">
    <citation type="submission" date="2024-09" db="EMBL/GenBank/DDBJ databases">
        <authorList>
            <person name="Sun Q."/>
            <person name="Mori K."/>
        </authorList>
    </citation>
    <scope>NUCLEOTIDE SEQUENCE [LARGE SCALE GENOMIC DNA]</scope>
    <source>
        <strain evidence="1 2">TISTR 2452</strain>
    </source>
</reference>
<gene>
    <name evidence="1" type="ORF">ACFFSY_34440</name>
</gene>
<evidence type="ECO:0000313" key="1">
    <source>
        <dbReference type="EMBL" id="MFB9331061.1"/>
    </source>
</evidence>